<protein>
    <submittedName>
        <fullName evidence="1">13381_t:CDS:1</fullName>
    </submittedName>
</protein>
<reference evidence="1" key="1">
    <citation type="submission" date="2021-06" db="EMBL/GenBank/DDBJ databases">
        <authorList>
            <person name="Kallberg Y."/>
            <person name="Tangrot J."/>
            <person name="Rosling A."/>
        </authorList>
    </citation>
    <scope>NUCLEOTIDE SEQUENCE</scope>
    <source>
        <strain evidence="1">CL356</strain>
    </source>
</reference>
<organism evidence="1 2">
    <name type="scientific">Acaulospora colombiana</name>
    <dbReference type="NCBI Taxonomy" id="27376"/>
    <lineage>
        <taxon>Eukaryota</taxon>
        <taxon>Fungi</taxon>
        <taxon>Fungi incertae sedis</taxon>
        <taxon>Mucoromycota</taxon>
        <taxon>Glomeromycotina</taxon>
        <taxon>Glomeromycetes</taxon>
        <taxon>Diversisporales</taxon>
        <taxon>Acaulosporaceae</taxon>
        <taxon>Acaulospora</taxon>
    </lineage>
</organism>
<comment type="caution">
    <text evidence="1">The sequence shown here is derived from an EMBL/GenBank/DDBJ whole genome shotgun (WGS) entry which is preliminary data.</text>
</comment>
<evidence type="ECO:0000313" key="2">
    <source>
        <dbReference type="Proteomes" id="UP000789525"/>
    </source>
</evidence>
<gene>
    <name evidence="1" type="ORF">ACOLOM_LOCUS7375</name>
</gene>
<dbReference type="EMBL" id="CAJVPT010016881">
    <property type="protein sequence ID" value="CAG8622327.1"/>
    <property type="molecule type" value="Genomic_DNA"/>
</dbReference>
<evidence type="ECO:0000313" key="1">
    <source>
        <dbReference type="EMBL" id="CAG8622327.1"/>
    </source>
</evidence>
<sequence>MSLFDASDEIESVLFVQREMSGQQSYILAAEWGLENPLWKGRLRVLEKESTGVVIVLEDGQTGAPFARAPYTDDSAVQPVLDSSRYFVLRVQDPNTGNKAHIGIGFTDRAESFDFTVHFKLTVILRRKEAPAKLEESAVPSRPKVDYSLKEGQTFKISILGGKAASSSNASSSTTASSGGAIPLLPPPPGGGRRP</sequence>
<dbReference type="Proteomes" id="UP000789525">
    <property type="component" value="Unassembled WGS sequence"/>
</dbReference>
<accession>A0ACA9MZB9</accession>
<name>A0ACA9MZB9_9GLOM</name>
<keyword evidence="2" id="KW-1185">Reference proteome</keyword>
<proteinExistence type="predicted"/>